<dbReference type="RefSeq" id="WP_189934824.1">
    <property type="nucleotide sequence ID" value="NZ_BMSX01000004.1"/>
</dbReference>
<dbReference type="EMBL" id="BMSX01000004">
    <property type="protein sequence ID" value="GGR05793.1"/>
    <property type="molecule type" value="Genomic_DNA"/>
</dbReference>
<dbReference type="Gene3D" id="3.40.190.10">
    <property type="entry name" value="Periplasmic binding protein-like II"/>
    <property type="match status" value="2"/>
</dbReference>
<evidence type="ECO:0000256" key="2">
    <source>
        <dbReference type="ARBA" id="ARBA00023015"/>
    </source>
</evidence>
<reference evidence="6" key="1">
    <citation type="journal article" date="2014" name="Int. J. Syst. Evol. Microbiol.">
        <title>Complete genome sequence of Corynebacterium casei LMG S-19264T (=DSM 44701T), isolated from a smear-ripened cheese.</title>
        <authorList>
            <consortium name="US DOE Joint Genome Institute (JGI-PGF)"/>
            <person name="Walter F."/>
            <person name="Albersmeier A."/>
            <person name="Kalinowski J."/>
            <person name="Ruckert C."/>
        </authorList>
    </citation>
    <scope>NUCLEOTIDE SEQUENCE</scope>
    <source>
        <strain evidence="6">JCM 4346</strain>
    </source>
</reference>
<keyword evidence="2" id="KW-0805">Transcription regulation</keyword>
<keyword evidence="7" id="KW-1185">Reference proteome</keyword>
<dbReference type="PANTHER" id="PTHR30118:SF15">
    <property type="entry name" value="TRANSCRIPTIONAL REGULATORY PROTEIN"/>
    <property type="match status" value="1"/>
</dbReference>
<evidence type="ECO:0000259" key="5">
    <source>
        <dbReference type="PROSITE" id="PS50931"/>
    </source>
</evidence>
<dbReference type="SUPFAM" id="SSF46785">
    <property type="entry name" value="Winged helix' DNA-binding domain"/>
    <property type="match status" value="1"/>
</dbReference>
<comment type="caution">
    <text evidence="6">The sequence shown here is derived from an EMBL/GenBank/DDBJ whole genome shotgun (WGS) entry which is preliminary data.</text>
</comment>
<gene>
    <name evidence="6" type="ORF">GCM10010251_21870</name>
</gene>
<dbReference type="Pfam" id="PF03466">
    <property type="entry name" value="LysR_substrate"/>
    <property type="match status" value="1"/>
</dbReference>
<accession>A0A918C5E1</accession>
<dbReference type="InterPro" id="IPR050389">
    <property type="entry name" value="LysR-type_TF"/>
</dbReference>
<keyword evidence="4" id="KW-0804">Transcription</keyword>
<sequence length="320" mass="34690">MINIYEAEFRRADLNLLVVFSAVLRERSVSRAAQELRLSQAAVSAAVGRLRRLFGDVLFVRTGTGMEPTPRALEIARQVEPALHALHGAITGAAEFAPDRADRTFTVGMSDDIEAHLMPRLIGLWREHPGLRFVARQANRTVVADMLDRGEIDLGVAVAPVVTADHRQEALFTSGYACVFDPARLDLTLPLTREDYLAHPHVLVSRDGRRGIVDDLLEAQGLTRRVITATTHFSGAVVMLKSVPAIATVPSHAAAAFAQAAGLAVSPPPIAMPDYVVSMVWHSALADAAAHAWLRQAVRECVDGLGGGPEQAVVRWARER</sequence>
<keyword evidence="3" id="KW-0238">DNA-binding</keyword>
<dbReference type="PANTHER" id="PTHR30118">
    <property type="entry name" value="HTH-TYPE TRANSCRIPTIONAL REGULATOR LEUO-RELATED"/>
    <property type="match status" value="1"/>
</dbReference>
<proteinExistence type="inferred from homology"/>
<name>A0A918C5E1_9ACTN</name>
<dbReference type="PRINTS" id="PR00039">
    <property type="entry name" value="HTHLYSR"/>
</dbReference>
<evidence type="ECO:0000256" key="4">
    <source>
        <dbReference type="ARBA" id="ARBA00023163"/>
    </source>
</evidence>
<dbReference type="GO" id="GO:0003700">
    <property type="term" value="F:DNA-binding transcription factor activity"/>
    <property type="evidence" value="ECO:0007669"/>
    <property type="project" value="InterPro"/>
</dbReference>
<dbReference type="InterPro" id="IPR036388">
    <property type="entry name" value="WH-like_DNA-bd_sf"/>
</dbReference>
<dbReference type="InterPro" id="IPR036390">
    <property type="entry name" value="WH_DNA-bd_sf"/>
</dbReference>
<dbReference type="SUPFAM" id="SSF53850">
    <property type="entry name" value="Periplasmic binding protein-like II"/>
    <property type="match status" value="1"/>
</dbReference>
<dbReference type="Proteomes" id="UP000658320">
    <property type="component" value="Unassembled WGS sequence"/>
</dbReference>
<organism evidence="6 7">
    <name type="scientific">Streptomyces aurantiogriseus</name>
    <dbReference type="NCBI Taxonomy" id="66870"/>
    <lineage>
        <taxon>Bacteria</taxon>
        <taxon>Bacillati</taxon>
        <taxon>Actinomycetota</taxon>
        <taxon>Actinomycetes</taxon>
        <taxon>Kitasatosporales</taxon>
        <taxon>Streptomycetaceae</taxon>
        <taxon>Streptomyces</taxon>
    </lineage>
</organism>
<dbReference type="InterPro" id="IPR000847">
    <property type="entry name" value="LysR_HTH_N"/>
</dbReference>
<dbReference type="Gene3D" id="1.10.10.10">
    <property type="entry name" value="Winged helix-like DNA-binding domain superfamily/Winged helix DNA-binding domain"/>
    <property type="match status" value="1"/>
</dbReference>
<dbReference type="AlphaFoldDB" id="A0A918C5E1"/>
<reference evidence="6" key="2">
    <citation type="submission" date="2020-09" db="EMBL/GenBank/DDBJ databases">
        <authorList>
            <person name="Sun Q."/>
            <person name="Ohkuma M."/>
        </authorList>
    </citation>
    <scope>NUCLEOTIDE SEQUENCE</scope>
    <source>
        <strain evidence="6">JCM 4346</strain>
    </source>
</reference>
<dbReference type="CDD" id="cd08464">
    <property type="entry name" value="PBP2_DntR_like_2"/>
    <property type="match status" value="1"/>
</dbReference>
<feature type="domain" description="HTH lysR-type" evidence="5">
    <location>
        <begin position="13"/>
        <end position="69"/>
    </location>
</feature>
<evidence type="ECO:0000256" key="3">
    <source>
        <dbReference type="ARBA" id="ARBA00023125"/>
    </source>
</evidence>
<protein>
    <submittedName>
        <fullName evidence="6">LysR family transcriptional regulator</fullName>
    </submittedName>
</protein>
<evidence type="ECO:0000313" key="6">
    <source>
        <dbReference type="EMBL" id="GGR05793.1"/>
    </source>
</evidence>
<dbReference type="PROSITE" id="PS50931">
    <property type="entry name" value="HTH_LYSR"/>
    <property type="match status" value="1"/>
</dbReference>
<evidence type="ECO:0000313" key="7">
    <source>
        <dbReference type="Proteomes" id="UP000658320"/>
    </source>
</evidence>
<evidence type="ECO:0000256" key="1">
    <source>
        <dbReference type="ARBA" id="ARBA00009437"/>
    </source>
</evidence>
<dbReference type="Pfam" id="PF00126">
    <property type="entry name" value="HTH_1"/>
    <property type="match status" value="1"/>
</dbReference>
<dbReference type="InterPro" id="IPR005119">
    <property type="entry name" value="LysR_subst-bd"/>
</dbReference>
<comment type="similarity">
    <text evidence="1">Belongs to the LysR transcriptional regulatory family.</text>
</comment>
<dbReference type="GO" id="GO:0003677">
    <property type="term" value="F:DNA binding"/>
    <property type="evidence" value="ECO:0007669"/>
    <property type="project" value="UniProtKB-KW"/>
</dbReference>